<keyword evidence="6" id="KW-1185">Reference proteome</keyword>
<dbReference type="Pfam" id="PF13193">
    <property type="entry name" value="AMP-binding_C"/>
    <property type="match status" value="1"/>
</dbReference>
<dbReference type="InterPro" id="IPR025110">
    <property type="entry name" value="AMP-bd_C"/>
</dbReference>
<feature type="domain" description="AMP-binding enzyme C-terminal" evidence="4">
    <location>
        <begin position="468"/>
        <end position="543"/>
    </location>
</feature>
<dbReference type="InterPro" id="IPR045851">
    <property type="entry name" value="AMP-bd_C_sf"/>
</dbReference>
<protein>
    <submittedName>
        <fullName evidence="5">Class I adenylate-forming enzyme family protein</fullName>
    </submittedName>
</protein>
<dbReference type="PANTHER" id="PTHR43201">
    <property type="entry name" value="ACYL-COA SYNTHETASE"/>
    <property type="match status" value="1"/>
</dbReference>
<keyword evidence="2" id="KW-0436">Ligase</keyword>
<dbReference type="RefSeq" id="WP_275229641.1">
    <property type="nucleotide sequence ID" value="NZ_JARESE010000062.1"/>
</dbReference>
<feature type="domain" description="AMP-dependent synthetase/ligase" evidence="3">
    <location>
        <begin position="36"/>
        <end position="417"/>
    </location>
</feature>
<dbReference type="Gene3D" id="3.30.300.30">
    <property type="match status" value="1"/>
</dbReference>
<name>A0ABT5WUH6_9SPHN</name>
<sequence>MVRSGCELLVQPLDIEAGRKALAAAKSRTMWQMLSDTARRYPDNLALVGGDDAGQISRITYAELVRRATGLSAGLARIGVRRGDRVVLWMTNSIEWAISAFAVMRLGAALVPVNTFLKPEEVKYFVTQSGARHLIMVDRFRKLDMPDILGQFCPSARTEQGPGFLADAAVPDLRNLVLFSRSGGKLACSYDFTALENTTSPEALALAERMERTVVPTDLAMIKYTSGSTAFPKGVMMEHGGIVANGALHSKRMTATDQDVYFSSMPFFHAGGSIYGMMSMFVNGGTLVFTEAFNADLAVDLMLSEKATFFVTLLGEEIVQAALRRGVTFPSVRVAGLQDDNFRKVMPNVTASFAAFGLTETYAPCALAGYKAGGNARSGLMLDGNEGRIVDPVTGREQPPGVPGELLVRGNIARGYWNKPDETAEAFDKDGWFRSEDLVSIDEEGFLTWHGRLKLMLKVGGENVSLEEVQRVVESHEGVLQCGAVGVRDARKAEAVAAYVVRAQGHDFTVEELRAWLDTRLARFKMPREIVFIDELPRLGNGKINRIELNQRAQAEFPL</sequence>
<reference evidence="5 6" key="1">
    <citation type="submission" date="2023-03" db="EMBL/GenBank/DDBJ databases">
        <title>NovoSphingobium album sp. nov. isolated from polycyclic aromatic hydrocarbons- and heavy-metal polluted soil.</title>
        <authorList>
            <person name="Liu Z."/>
            <person name="Wang K."/>
        </authorList>
    </citation>
    <scope>NUCLEOTIDE SEQUENCE [LARGE SCALE GENOMIC DNA]</scope>
    <source>
        <strain evidence="5 6">H3SJ31-1</strain>
    </source>
</reference>
<dbReference type="SUPFAM" id="SSF56801">
    <property type="entry name" value="Acetyl-CoA synthetase-like"/>
    <property type="match status" value="1"/>
</dbReference>
<dbReference type="InterPro" id="IPR000873">
    <property type="entry name" value="AMP-dep_synth/lig_dom"/>
</dbReference>
<accession>A0ABT5WUH6</accession>
<evidence type="ECO:0000313" key="5">
    <source>
        <dbReference type="EMBL" id="MDE8653560.1"/>
    </source>
</evidence>
<comment type="caution">
    <text evidence="5">The sequence shown here is derived from an EMBL/GenBank/DDBJ whole genome shotgun (WGS) entry which is preliminary data.</text>
</comment>
<evidence type="ECO:0000256" key="2">
    <source>
        <dbReference type="ARBA" id="ARBA00022598"/>
    </source>
</evidence>
<evidence type="ECO:0000259" key="3">
    <source>
        <dbReference type="Pfam" id="PF00501"/>
    </source>
</evidence>
<dbReference type="Proteomes" id="UP001216253">
    <property type="component" value="Unassembled WGS sequence"/>
</dbReference>
<dbReference type="EMBL" id="JARESE010000062">
    <property type="protein sequence ID" value="MDE8653560.1"/>
    <property type="molecule type" value="Genomic_DNA"/>
</dbReference>
<gene>
    <name evidence="5" type="ORF">PYV00_17815</name>
</gene>
<proteinExistence type="inferred from homology"/>
<comment type="similarity">
    <text evidence="1">Belongs to the ATP-dependent AMP-binding enzyme family.</text>
</comment>
<evidence type="ECO:0000259" key="4">
    <source>
        <dbReference type="Pfam" id="PF13193"/>
    </source>
</evidence>
<dbReference type="Gene3D" id="3.40.50.12780">
    <property type="entry name" value="N-terminal domain of ligase-like"/>
    <property type="match status" value="1"/>
</dbReference>
<evidence type="ECO:0000313" key="6">
    <source>
        <dbReference type="Proteomes" id="UP001216253"/>
    </source>
</evidence>
<dbReference type="InterPro" id="IPR042099">
    <property type="entry name" value="ANL_N_sf"/>
</dbReference>
<organism evidence="5 6">
    <name type="scientific">Novosphingobium album</name>
    <name type="common">ex Liu et al. 2023</name>
    <dbReference type="NCBI Taxonomy" id="3031130"/>
    <lineage>
        <taxon>Bacteria</taxon>
        <taxon>Pseudomonadati</taxon>
        <taxon>Pseudomonadota</taxon>
        <taxon>Alphaproteobacteria</taxon>
        <taxon>Sphingomonadales</taxon>
        <taxon>Sphingomonadaceae</taxon>
        <taxon>Novosphingobium</taxon>
    </lineage>
</organism>
<dbReference type="Pfam" id="PF00501">
    <property type="entry name" value="AMP-binding"/>
    <property type="match status" value="1"/>
</dbReference>
<evidence type="ECO:0000256" key="1">
    <source>
        <dbReference type="ARBA" id="ARBA00006432"/>
    </source>
</evidence>
<dbReference type="PANTHER" id="PTHR43201:SF5">
    <property type="entry name" value="MEDIUM-CHAIN ACYL-COA LIGASE ACSF2, MITOCHONDRIAL"/>
    <property type="match status" value="1"/>
</dbReference>